<dbReference type="EMBL" id="QKSB01000005">
    <property type="protein sequence ID" value="PZE17082.1"/>
    <property type="molecule type" value="Genomic_DNA"/>
</dbReference>
<protein>
    <recommendedName>
        <fullName evidence="3">PD-(D/E)XK nuclease family protein</fullName>
    </recommendedName>
</protein>
<dbReference type="Proteomes" id="UP000249248">
    <property type="component" value="Unassembled WGS sequence"/>
</dbReference>
<dbReference type="RefSeq" id="WP_111063206.1">
    <property type="nucleotide sequence ID" value="NZ_JBHUCU010000032.1"/>
</dbReference>
<dbReference type="AlphaFoldDB" id="A0A2W1NN24"/>
<dbReference type="Pfam" id="PF14281">
    <property type="entry name" value="PDDEXK_4"/>
    <property type="match status" value="1"/>
</dbReference>
<keyword evidence="2" id="KW-1185">Reference proteome</keyword>
<comment type="caution">
    <text evidence="1">The sequence shown here is derived from an EMBL/GenBank/DDBJ whole genome shotgun (WGS) entry which is preliminary data.</text>
</comment>
<dbReference type="OrthoDB" id="6346224at2"/>
<gene>
    <name evidence="1" type="ORF">DNU06_10080</name>
</gene>
<organism evidence="1 2">
    <name type="scientific">Putridiphycobacter roseus</name>
    <dbReference type="NCBI Taxonomy" id="2219161"/>
    <lineage>
        <taxon>Bacteria</taxon>
        <taxon>Pseudomonadati</taxon>
        <taxon>Bacteroidota</taxon>
        <taxon>Flavobacteriia</taxon>
        <taxon>Flavobacteriales</taxon>
        <taxon>Crocinitomicaceae</taxon>
        <taxon>Putridiphycobacter</taxon>
    </lineage>
</organism>
<proteinExistence type="predicted"/>
<sequence length="417" mass="47619">MLHEQLIDTTNSILKRSREVSRLKGENYNIFNVLKIESDEVTVHNRFIANLLNPKGSHGMGAIFLNLFYKQILQSQTGENSLPNTVCKTIVAMQELPTKVKAEYWLGNISIDQSKGGSIDICITTSDCQIRIENKIHAGEQPKQLERYFNSKKGAAPKIIVFYLTLNGQASKSAGILKNGTHYFCLSHNNDTTKWLEACFLQASDQPILRETIKQYLILIKKLTFQTTSQAMDKELQELIIKNRANFEAANTISNSVSDAKEQVYKKIFTKIKTEVKDIANLDIKIDAKRGGRADGGFISLKQITIENNKYDIGINLELENNYFFFCMIESGKNRSSVLNSHRRFDSIANYISSKNYTCKKEGNRNGWNLYQKFNFQEEFNFLNYLDLNKSAREKLVNSFAIELAKTIMESEIAKFD</sequence>
<evidence type="ECO:0000313" key="1">
    <source>
        <dbReference type="EMBL" id="PZE17082.1"/>
    </source>
</evidence>
<accession>A0A2W1NN24</accession>
<name>A0A2W1NN24_9FLAO</name>
<reference evidence="1 2" key="1">
    <citation type="submission" date="2018-06" db="EMBL/GenBank/DDBJ databases">
        <title>The draft genome sequence of Crocinitomix sp. SM1701.</title>
        <authorList>
            <person name="Zhang X."/>
        </authorList>
    </citation>
    <scope>NUCLEOTIDE SEQUENCE [LARGE SCALE GENOMIC DNA]</scope>
    <source>
        <strain evidence="1 2">SM1701</strain>
    </source>
</reference>
<evidence type="ECO:0000313" key="2">
    <source>
        <dbReference type="Proteomes" id="UP000249248"/>
    </source>
</evidence>
<dbReference type="InterPro" id="IPR029470">
    <property type="entry name" value="PDDEXK_4"/>
</dbReference>
<evidence type="ECO:0008006" key="3">
    <source>
        <dbReference type="Google" id="ProtNLM"/>
    </source>
</evidence>